<feature type="region of interest" description="Disordered" evidence="6">
    <location>
        <begin position="82"/>
        <end position="106"/>
    </location>
</feature>
<protein>
    <submittedName>
        <fullName evidence="8 10">Zinc finger protein</fullName>
    </submittedName>
</protein>
<reference evidence="8" key="2">
    <citation type="submission" date="2014-06" db="EMBL/GenBank/DDBJ databases">
        <authorList>
            <person name="Aslett M."/>
        </authorList>
    </citation>
    <scope>NUCLEOTIDE SEQUENCE</scope>
</reference>
<feature type="domain" description="C2H2-type" evidence="7">
    <location>
        <begin position="227"/>
        <end position="256"/>
    </location>
</feature>
<evidence type="ECO:0000256" key="4">
    <source>
        <dbReference type="ARBA" id="ARBA00022833"/>
    </source>
</evidence>
<evidence type="ECO:0000313" key="10">
    <source>
        <dbReference type="WBParaSite" id="EgrG_000925400"/>
    </source>
</evidence>
<dbReference type="Proteomes" id="UP000492820">
    <property type="component" value="Unassembled WGS sequence"/>
</dbReference>
<dbReference type="GO" id="GO:0000981">
    <property type="term" value="F:DNA-binding transcription factor activity, RNA polymerase II-specific"/>
    <property type="evidence" value="ECO:0007669"/>
    <property type="project" value="TreeGrafter"/>
</dbReference>
<keyword evidence="4" id="KW-0862">Zinc</keyword>
<dbReference type="FunFam" id="3.30.160.60:FF:000125">
    <property type="entry name" value="Putative zinc finger protein 143"/>
    <property type="match status" value="1"/>
</dbReference>
<dbReference type="SUPFAM" id="SSF57667">
    <property type="entry name" value="beta-beta-alpha zinc fingers"/>
    <property type="match status" value="2"/>
</dbReference>
<evidence type="ECO:0000259" key="7">
    <source>
        <dbReference type="PROSITE" id="PS50157"/>
    </source>
</evidence>
<dbReference type="InterPro" id="IPR036236">
    <property type="entry name" value="Znf_C2H2_sf"/>
</dbReference>
<dbReference type="WBParaSite" id="EgrG_000925400">
    <property type="protein sequence ID" value="EgrG_000925400"/>
    <property type="gene ID" value="EgrG_000925400"/>
</dbReference>
<name>A0A068WV08_ECHGR</name>
<reference evidence="8 9" key="1">
    <citation type="journal article" date="2013" name="Nature">
        <title>The genomes of four tapeworm species reveal adaptations to parasitism.</title>
        <authorList>
            <person name="Tsai I.J."/>
            <person name="Zarowiecki M."/>
            <person name="Holroyd N."/>
            <person name="Garciarrubio A."/>
            <person name="Sanchez-Flores A."/>
            <person name="Brooks K.L."/>
            <person name="Tracey A."/>
            <person name="Bobes R.J."/>
            <person name="Fragoso G."/>
            <person name="Sciutto E."/>
            <person name="Aslett M."/>
            <person name="Beasley H."/>
            <person name="Bennett H.M."/>
            <person name="Cai J."/>
            <person name="Camicia F."/>
            <person name="Clark R."/>
            <person name="Cucher M."/>
            <person name="De Silva N."/>
            <person name="Day T.A."/>
            <person name="Deplazes P."/>
            <person name="Estrada K."/>
            <person name="Fernandez C."/>
            <person name="Holland P.W."/>
            <person name="Hou J."/>
            <person name="Hu S."/>
            <person name="Huckvale T."/>
            <person name="Hung S.S."/>
            <person name="Kamenetzky L."/>
            <person name="Keane J.A."/>
            <person name="Kiss F."/>
            <person name="Koziol U."/>
            <person name="Lambert O."/>
            <person name="Liu K."/>
            <person name="Luo X."/>
            <person name="Luo Y."/>
            <person name="Macchiaroli N."/>
            <person name="Nichol S."/>
            <person name="Paps J."/>
            <person name="Parkinson J."/>
            <person name="Pouchkina-Stantcheva N."/>
            <person name="Riddiford N."/>
            <person name="Rosenzvit M."/>
            <person name="Salinas G."/>
            <person name="Wasmuth J.D."/>
            <person name="Zamanian M."/>
            <person name="Zheng Y."/>
            <person name="Cai X."/>
            <person name="Soberon X."/>
            <person name="Olson P.D."/>
            <person name="Laclette J.P."/>
            <person name="Brehm K."/>
            <person name="Berriman M."/>
            <person name="Garciarrubio A."/>
            <person name="Bobes R.J."/>
            <person name="Fragoso G."/>
            <person name="Sanchez-Flores A."/>
            <person name="Estrada K."/>
            <person name="Cevallos M.A."/>
            <person name="Morett E."/>
            <person name="Gonzalez V."/>
            <person name="Portillo T."/>
            <person name="Ochoa-Leyva A."/>
            <person name="Jose M.V."/>
            <person name="Sciutto E."/>
            <person name="Landa A."/>
            <person name="Jimenez L."/>
            <person name="Valdes V."/>
            <person name="Carrero J.C."/>
            <person name="Larralde C."/>
            <person name="Morales-Montor J."/>
            <person name="Limon-Lason J."/>
            <person name="Soberon X."/>
            <person name="Laclette J.P."/>
        </authorList>
    </citation>
    <scope>NUCLEOTIDE SEQUENCE [LARGE SCALE GENOMIC DNA]</scope>
</reference>
<dbReference type="GO" id="GO:0045944">
    <property type="term" value="P:positive regulation of transcription by RNA polymerase II"/>
    <property type="evidence" value="ECO:0007669"/>
    <property type="project" value="UniProtKB-ARBA"/>
</dbReference>
<dbReference type="PROSITE" id="PS50157">
    <property type="entry name" value="ZINC_FINGER_C2H2_2"/>
    <property type="match status" value="4"/>
</dbReference>
<dbReference type="InterPro" id="IPR013087">
    <property type="entry name" value="Znf_C2H2_type"/>
</dbReference>
<evidence type="ECO:0000256" key="3">
    <source>
        <dbReference type="ARBA" id="ARBA00022771"/>
    </source>
</evidence>
<keyword evidence="1" id="KW-0479">Metal-binding</keyword>
<dbReference type="AlphaFoldDB" id="A0A068WV08"/>
<dbReference type="SMART" id="SM00355">
    <property type="entry name" value="ZnF_C2H2"/>
    <property type="match status" value="4"/>
</dbReference>
<dbReference type="OrthoDB" id="6077919at2759"/>
<dbReference type="PROSITE" id="PS00028">
    <property type="entry name" value="ZINC_FINGER_C2H2_1"/>
    <property type="match status" value="4"/>
</dbReference>
<evidence type="ECO:0000256" key="5">
    <source>
        <dbReference type="PROSITE-ProRule" id="PRU00042"/>
    </source>
</evidence>
<proteinExistence type="predicted"/>
<evidence type="ECO:0000256" key="2">
    <source>
        <dbReference type="ARBA" id="ARBA00022737"/>
    </source>
</evidence>
<dbReference type="Gene3D" id="3.30.160.60">
    <property type="entry name" value="Classic Zinc Finger"/>
    <property type="match status" value="4"/>
</dbReference>
<dbReference type="PANTHER" id="PTHR19818">
    <property type="entry name" value="ZINC FINGER PROTEIN ZIC AND GLI"/>
    <property type="match status" value="1"/>
</dbReference>
<dbReference type="GO" id="GO:0000978">
    <property type="term" value="F:RNA polymerase II cis-regulatory region sequence-specific DNA binding"/>
    <property type="evidence" value="ECO:0007669"/>
    <property type="project" value="TreeGrafter"/>
</dbReference>
<dbReference type="GO" id="GO:0008270">
    <property type="term" value="F:zinc ion binding"/>
    <property type="evidence" value="ECO:0007669"/>
    <property type="project" value="UniProtKB-KW"/>
</dbReference>
<dbReference type="GO" id="GO:0005634">
    <property type="term" value="C:nucleus"/>
    <property type="evidence" value="ECO:0007669"/>
    <property type="project" value="UniProtKB-ARBA"/>
</dbReference>
<evidence type="ECO:0000313" key="8">
    <source>
        <dbReference type="EMBL" id="CDS23668.1"/>
    </source>
</evidence>
<organism evidence="8">
    <name type="scientific">Echinococcus granulosus</name>
    <name type="common">Hydatid tapeworm</name>
    <dbReference type="NCBI Taxonomy" id="6210"/>
    <lineage>
        <taxon>Eukaryota</taxon>
        <taxon>Metazoa</taxon>
        <taxon>Spiralia</taxon>
        <taxon>Lophotrochozoa</taxon>
        <taxon>Platyhelminthes</taxon>
        <taxon>Cestoda</taxon>
        <taxon>Eucestoda</taxon>
        <taxon>Cyclophyllidea</taxon>
        <taxon>Taeniidae</taxon>
        <taxon>Echinococcus</taxon>
        <taxon>Echinococcus granulosus group</taxon>
    </lineage>
</organism>
<dbReference type="Pfam" id="PF00096">
    <property type="entry name" value="zf-C2H2"/>
    <property type="match status" value="2"/>
</dbReference>
<dbReference type="FunFam" id="3.30.160.60:FF:000072">
    <property type="entry name" value="zinc finger protein 143 isoform X1"/>
    <property type="match status" value="1"/>
</dbReference>
<reference evidence="10" key="3">
    <citation type="submission" date="2020-10" db="UniProtKB">
        <authorList>
            <consortium name="WormBaseParasite"/>
        </authorList>
    </citation>
    <scope>IDENTIFICATION</scope>
</reference>
<gene>
    <name evidence="10" type="primary">EGR_06825</name>
    <name evidence="8" type="ORF">EgrG_000925400</name>
</gene>
<feature type="domain" description="C2H2-type" evidence="7">
    <location>
        <begin position="164"/>
        <end position="193"/>
    </location>
</feature>
<dbReference type="InterPro" id="IPR050329">
    <property type="entry name" value="GLI_C2H2-zinc-finger"/>
</dbReference>
<keyword evidence="3 5" id="KW-0863">Zinc-finger</keyword>
<keyword evidence="2" id="KW-0677">Repeat</keyword>
<evidence type="ECO:0000313" key="9">
    <source>
        <dbReference type="Proteomes" id="UP000492820"/>
    </source>
</evidence>
<accession>A0A068WV08</accession>
<evidence type="ECO:0000256" key="6">
    <source>
        <dbReference type="SAM" id="MobiDB-lite"/>
    </source>
</evidence>
<dbReference type="EMBL" id="LK028593">
    <property type="protein sequence ID" value="CDS23668.1"/>
    <property type="molecule type" value="Genomic_DNA"/>
</dbReference>
<sequence length="334" mass="37220">MEAQTVTTKLNEAPEQSIQIEGGNTSASSVSLETLLRRVSTTTVNLPLLATALLQSALAAALSKSALEFLHIATHTTPSAESPLDLRIMNPPNPPENLGSLGTSDPDIAEPLPLIKRPKLTGEKEQKSSETAQHPFILVNPYFLPVISVQDTETPLDFSNPTEHPCTYPGCNKTFRYNHALINHYRIHTGEKPYSCDYPGCKQAFARQSNLLTHRMIHLNRAMRKTFACTVPGCEKNFLKKTNLDDHMNLHLNKRPYSCDYPNCGKSFRCRSNLSGHKRVHAREAEKEKTNRPSPLERKIDTILAKARASVANQCVMEERNGVEERKSGEITPQ</sequence>
<dbReference type="PANTHER" id="PTHR19818:SF139">
    <property type="entry name" value="PAIR-RULE PROTEIN ODD-PAIRED"/>
    <property type="match status" value="1"/>
</dbReference>
<evidence type="ECO:0000256" key="1">
    <source>
        <dbReference type="ARBA" id="ARBA00022723"/>
    </source>
</evidence>
<feature type="domain" description="C2H2-type" evidence="7">
    <location>
        <begin position="257"/>
        <end position="286"/>
    </location>
</feature>
<feature type="domain" description="C2H2-type" evidence="7">
    <location>
        <begin position="194"/>
        <end position="223"/>
    </location>
</feature>